<keyword evidence="3" id="KW-1185">Reference proteome</keyword>
<dbReference type="RefSeq" id="WP_131011359.1">
    <property type="nucleotide sequence ID" value="NZ_SIRE01000002.1"/>
</dbReference>
<dbReference type="EMBL" id="SIRE01000002">
    <property type="protein sequence ID" value="TBL81574.1"/>
    <property type="molecule type" value="Genomic_DNA"/>
</dbReference>
<dbReference type="Pfam" id="PF01370">
    <property type="entry name" value="Epimerase"/>
    <property type="match status" value="1"/>
</dbReference>
<dbReference type="Gene3D" id="3.40.50.720">
    <property type="entry name" value="NAD(P)-binding Rossmann-like Domain"/>
    <property type="match status" value="1"/>
</dbReference>
<evidence type="ECO:0000259" key="1">
    <source>
        <dbReference type="Pfam" id="PF01370"/>
    </source>
</evidence>
<gene>
    <name evidence="2" type="ORF">EYB31_00750</name>
</gene>
<dbReference type="PANTHER" id="PTHR43245:SF13">
    <property type="entry name" value="UDP-D-APIOSE_UDP-D-XYLOSE SYNTHASE 2"/>
    <property type="match status" value="1"/>
</dbReference>
<evidence type="ECO:0000313" key="2">
    <source>
        <dbReference type="EMBL" id="TBL81574.1"/>
    </source>
</evidence>
<dbReference type="AlphaFoldDB" id="A0A4Q9DWU5"/>
<accession>A0A4Q9DWU5</accession>
<feature type="domain" description="NAD-dependent epimerase/dehydratase" evidence="1">
    <location>
        <begin position="3"/>
        <end position="233"/>
    </location>
</feature>
<protein>
    <submittedName>
        <fullName evidence="2">NAD-dependent epimerase/dehydratase family protein</fullName>
    </submittedName>
</protein>
<evidence type="ECO:0000313" key="3">
    <source>
        <dbReference type="Proteomes" id="UP000293142"/>
    </source>
</evidence>
<name>A0A4Q9DWU5_9BACL</name>
<sequence length="306" mass="33672">MNVLVTGGAGFIASHIVDRLIGLGHTVFVIDNLSTGRKAYVNPHATMLEADIVKDDLSRVFAAARAEAVIHHAAQIDVQTSLKSPALDAEINIVGTIRLLEQCRDQGVRKFVYASSAAVYGAPEYAGIDERHPIHPLSFYGISKHTPELYLEAFARLYGIDYTILRYANVYGYRQDSKGEAGVISIFVDKLLQGETPLIYGDGEQTRDFVYVKDIVEANLLALHHSGGATFNISSNTQTTINTLLRLLCDLTERPFAPKYAPERPGDVIHSRLDNSKAVAELGWKPVYSLREGLKETCDQITRGTP</sequence>
<dbReference type="Proteomes" id="UP000293142">
    <property type="component" value="Unassembled WGS sequence"/>
</dbReference>
<dbReference type="InterPro" id="IPR036291">
    <property type="entry name" value="NAD(P)-bd_dom_sf"/>
</dbReference>
<dbReference type="OrthoDB" id="9771073at2"/>
<dbReference type="Gene3D" id="3.90.25.10">
    <property type="entry name" value="UDP-galactose 4-epimerase, domain 1"/>
    <property type="match status" value="1"/>
</dbReference>
<reference evidence="2 3" key="1">
    <citation type="submission" date="2019-02" db="EMBL/GenBank/DDBJ databases">
        <title>Paenibacillus sp. nov., isolated from surface-sterilized tissue of Thalictrum simplex L.</title>
        <authorList>
            <person name="Tuo L."/>
        </authorList>
    </citation>
    <scope>NUCLEOTIDE SEQUENCE [LARGE SCALE GENOMIC DNA]</scope>
    <source>
        <strain evidence="2 3">N2SHLJ1</strain>
    </source>
</reference>
<dbReference type="InterPro" id="IPR001509">
    <property type="entry name" value="Epimerase_deHydtase"/>
</dbReference>
<dbReference type="SUPFAM" id="SSF51735">
    <property type="entry name" value="NAD(P)-binding Rossmann-fold domains"/>
    <property type="match status" value="1"/>
</dbReference>
<comment type="caution">
    <text evidence="2">The sequence shown here is derived from an EMBL/GenBank/DDBJ whole genome shotgun (WGS) entry which is preliminary data.</text>
</comment>
<proteinExistence type="predicted"/>
<dbReference type="InterPro" id="IPR050177">
    <property type="entry name" value="Lipid_A_modif_metabolic_enz"/>
</dbReference>
<organism evidence="2 3">
    <name type="scientific">Paenibacillus thalictri</name>
    <dbReference type="NCBI Taxonomy" id="2527873"/>
    <lineage>
        <taxon>Bacteria</taxon>
        <taxon>Bacillati</taxon>
        <taxon>Bacillota</taxon>
        <taxon>Bacilli</taxon>
        <taxon>Bacillales</taxon>
        <taxon>Paenibacillaceae</taxon>
        <taxon>Paenibacillus</taxon>
    </lineage>
</organism>
<dbReference type="PANTHER" id="PTHR43245">
    <property type="entry name" value="BIFUNCTIONAL POLYMYXIN RESISTANCE PROTEIN ARNA"/>
    <property type="match status" value="1"/>
</dbReference>